<keyword evidence="4" id="KW-0378">Hydrolase</keyword>
<dbReference type="Pfam" id="PF07510">
    <property type="entry name" value="GmrSD_C"/>
    <property type="match status" value="1"/>
</dbReference>
<feature type="chain" id="PRO_5045663829" evidence="2">
    <location>
        <begin position="21"/>
        <end position="283"/>
    </location>
</feature>
<evidence type="ECO:0000313" key="5">
    <source>
        <dbReference type="Proteomes" id="UP001382727"/>
    </source>
</evidence>
<dbReference type="Proteomes" id="UP001382727">
    <property type="component" value="Chromosome"/>
</dbReference>
<feature type="domain" description="GmrSD restriction endonucleases C-terminal" evidence="3">
    <location>
        <begin position="121"/>
        <end position="259"/>
    </location>
</feature>
<dbReference type="PANTHER" id="PTHR24094">
    <property type="entry name" value="SECRETED PROTEIN"/>
    <property type="match status" value="1"/>
</dbReference>
<organism evidence="4 5">
    <name type="scientific">Janibacter alittae</name>
    <dbReference type="NCBI Taxonomy" id="3115209"/>
    <lineage>
        <taxon>Bacteria</taxon>
        <taxon>Bacillati</taxon>
        <taxon>Actinomycetota</taxon>
        <taxon>Actinomycetes</taxon>
        <taxon>Micrococcales</taxon>
        <taxon>Intrasporangiaceae</taxon>
        <taxon>Janibacter</taxon>
    </lineage>
</organism>
<keyword evidence="2" id="KW-0732">Signal</keyword>
<sequence>MSTRSRGGLAILLASVVASACTAPGGPTAATTTVTETASATTTASPTTVTPSPVTVTETAPTPAADGPGGTSTAGASSPTLDVLESLPVKGRAPRTGYDRAQFGQAWSDAVEVDGGHNGCDTRNDVLRRDLAAITLDPSTGGCVVLTGTLQDPFTSTTISFVRGRDTSREVQIDHLVALSNAWQTGAQQLGAQQRENLANDPLNLLAVHGSANAHKGDGDAATWLPRTSFRCDYAARQVAVKQRYDLWVTPPEHDALTRILDSCPGQPLPTPAGTGVPARGAP</sequence>
<dbReference type="GO" id="GO:0004519">
    <property type="term" value="F:endonuclease activity"/>
    <property type="evidence" value="ECO:0007669"/>
    <property type="project" value="UniProtKB-KW"/>
</dbReference>
<evidence type="ECO:0000256" key="1">
    <source>
        <dbReference type="SAM" id="MobiDB-lite"/>
    </source>
</evidence>
<dbReference type="EMBL" id="CP144913">
    <property type="protein sequence ID" value="WXB77622.1"/>
    <property type="molecule type" value="Genomic_DNA"/>
</dbReference>
<feature type="region of interest" description="Disordered" evidence="1">
    <location>
        <begin position="24"/>
        <end position="96"/>
    </location>
</feature>
<keyword evidence="4" id="KW-0540">Nuclease</keyword>
<keyword evidence="5" id="KW-1185">Reference proteome</keyword>
<evidence type="ECO:0000259" key="3">
    <source>
        <dbReference type="Pfam" id="PF07510"/>
    </source>
</evidence>
<feature type="signal peptide" evidence="2">
    <location>
        <begin position="1"/>
        <end position="20"/>
    </location>
</feature>
<accession>A0ABZ2MKV0</accession>
<evidence type="ECO:0000256" key="2">
    <source>
        <dbReference type="SAM" id="SignalP"/>
    </source>
</evidence>
<gene>
    <name evidence="4" type="ORF">V1351_06005</name>
</gene>
<dbReference type="PANTHER" id="PTHR24094:SF15">
    <property type="entry name" value="AMP-DEPENDENT SYNTHETASE_LIGASE DOMAIN-CONTAINING PROTEIN-RELATED"/>
    <property type="match status" value="1"/>
</dbReference>
<proteinExistence type="predicted"/>
<dbReference type="PROSITE" id="PS51257">
    <property type="entry name" value="PROKAR_LIPOPROTEIN"/>
    <property type="match status" value="1"/>
</dbReference>
<protein>
    <submittedName>
        <fullName evidence="4">HNH endonuclease family protein</fullName>
    </submittedName>
</protein>
<evidence type="ECO:0000313" key="4">
    <source>
        <dbReference type="EMBL" id="WXB77622.1"/>
    </source>
</evidence>
<reference evidence="4 5" key="1">
    <citation type="submission" date="2024-02" db="EMBL/GenBank/DDBJ databases">
        <title>Janibacter sp. nov., isolated from gut of marine sandworm.</title>
        <authorList>
            <person name="Kim B."/>
            <person name="Jun M.O."/>
            <person name="Shin N.-R."/>
        </authorList>
    </citation>
    <scope>NUCLEOTIDE SEQUENCE [LARGE SCALE GENOMIC DNA]</scope>
    <source>
        <strain evidence="4 5">A1S7</strain>
    </source>
</reference>
<feature type="compositionally biased region" description="Low complexity" evidence="1">
    <location>
        <begin position="24"/>
        <end position="66"/>
    </location>
</feature>
<feature type="region of interest" description="Disordered" evidence="1">
    <location>
        <begin position="264"/>
        <end position="283"/>
    </location>
</feature>
<keyword evidence="4" id="KW-0255">Endonuclease</keyword>
<name>A0ABZ2MKV0_9MICO</name>
<dbReference type="InterPro" id="IPR011089">
    <property type="entry name" value="GmrSD_C"/>
</dbReference>
<dbReference type="RefSeq" id="WP_338751688.1">
    <property type="nucleotide sequence ID" value="NZ_CP144913.1"/>
</dbReference>